<gene>
    <name evidence="1" type="ORF">US31_C0006G0028</name>
</gene>
<evidence type="ECO:0000313" key="1">
    <source>
        <dbReference type="EMBL" id="KKQ18297.1"/>
    </source>
</evidence>
<dbReference type="AlphaFoldDB" id="A0A0G0FKL6"/>
<comment type="caution">
    <text evidence="1">The sequence shown here is derived from an EMBL/GenBank/DDBJ whole genome shotgun (WGS) entry which is preliminary data.</text>
</comment>
<protein>
    <submittedName>
        <fullName evidence="1">Uncharacterized protein</fullName>
    </submittedName>
</protein>
<evidence type="ECO:0000313" key="2">
    <source>
        <dbReference type="Proteomes" id="UP000034508"/>
    </source>
</evidence>
<sequence>MTRGVGVGEVLEDGLGVGVAVGDGEAEGEIVVVGLEVVLAEALALWRSFSHKAPIVKINELTKTIVKSNQSGNGFLAFASGDIDCVFLKL</sequence>
<dbReference type="Proteomes" id="UP000034508">
    <property type="component" value="Unassembled WGS sequence"/>
</dbReference>
<name>A0A0G0FKL6_9BACT</name>
<proteinExistence type="predicted"/>
<dbReference type="EMBL" id="LBSM01000006">
    <property type="protein sequence ID" value="KKQ18297.1"/>
    <property type="molecule type" value="Genomic_DNA"/>
</dbReference>
<reference evidence="1 2" key="1">
    <citation type="journal article" date="2015" name="Nature">
        <title>rRNA introns, odd ribosomes, and small enigmatic genomes across a large radiation of phyla.</title>
        <authorList>
            <person name="Brown C.T."/>
            <person name="Hug L.A."/>
            <person name="Thomas B.C."/>
            <person name="Sharon I."/>
            <person name="Castelle C.J."/>
            <person name="Singh A."/>
            <person name="Wilkins M.J."/>
            <person name="Williams K.H."/>
            <person name="Banfield J.F."/>
        </authorList>
    </citation>
    <scope>NUCLEOTIDE SEQUENCE [LARGE SCALE GENOMIC DNA]</scope>
</reference>
<accession>A0A0G0FKL6</accession>
<organism evidence="1 2">
    <name type="scientific">Berkelbacteria bacterium GW2011_GWA1_36_9</name>
    <dbReference type="NCBI Taxonomy" id="1618331"/>
    <lineage>
        <taxon>Bacteria</taxon>
        <taxon>Candidatus Berkelbacteria</taxon>
    </lineage>
</organism>